<dbReference type="PANTHER" id="PTHR35247">
    <property type="entry name" value="TESTIS-EXPRESSED PROTEIN 43"/>
    <property type="match status" value="1"/>
</dbReference>
<sequence length="153" mass="18119">MATRTDKNAYQRKLHHMDMALMQRKVMEEKKAGDPSSLKFGRNLYTHSTVRVPESSRLHPIIPPLYVQQWKTDMENRDLILKNAILGGVPVFEHDESLFLEKREQMFYNVENPNRVENKCKGPDRATLLRPNFHSEMSTYQSELMYRRDKDHV</sequence>
<evidence type="ECO:0000313" key="1">
    <source>
        <dbReference type="EMBL" id="KAK7502713.1"/>
    </source>
</evidence>
<dbReference type="PANTHER" id="PTHR35247:SF1">
    <property type="entry name" value="TESTIS-EXPRESSED PROTEIN 43"/>
    <property type="match status" value="1"/>
</dbReference>
<dbReference type="AlphaFoldDB" id="A0ABD0LUC9"/>
<keyword evidence="2" id="KW-1185">Reference proteome</keyword>
<organism evidence="1 2">
    <name type="scientific">Batillaria attramentaria</name>
    <dbReference type="NCBI Taxonomy" id="370345"/>
    <lineage>
        <taxon>Eukaryota</taxon>
        <taxon>Metazoa</taxon>
        <taxon>Spiralia</taxon>
        <taxon>Lophotrochozoa</taxon>
        <taxon>Mollusca</taxon>
        <taxon>Gastropoda</taxon>
        <taxon>Caenogastropoda</taxon>
        <taxon>Sorbeoconcha</taxon>
        <taxon>Cerithioidea</taxon>
        <taxon>Batillariidae</taxon>
        <taxon>Batillaria</taxon>
    </lineage>
</organism>
<proteinExistence type="predicted"/>
<reference evidence="1 2" key="1">
    <citation type="journal article" date="2023" name="Sci. Data">
        <title>Genome assembly of the Korean intertidal mud-creeper Batillaria attramentaria.</title>
        <authorList>
            <person name="Patra A.K."/>
            <person name="Ho P.T."/>
            <person name="Jun S."/>
            <person name="Lee S.J."/>
            <person name="Kim Y."/>
            <person name="Won Y.J."/>
        </authorList>
    </citation>
    <scope>NUCLEOTIDE SEQUENCE [LARGE SCALE GENOMIC DNA]</scope>
    <source>
        <strain evidence="1">Wonlab-2016</strain>
    </source>
</reference>
<gene>
    <name evidence="1" type="ORF">BaRGS_00005963</name>
</gene>
<comment type="caution">
    <text evidence="1">The sequence shown here is derived from an EMBL/GenBank/DDBJ whole genome shotgun (WGS) entry which is preliminary data.</text>
</comment>
<evidence type="ECO:0000313" key="2">
    <source>
        <dbReference type="Proteomes" id="UP001519460"/>
    </source>
</evidence>
<dbReference type="InterPro" id="IPR027965">
    <property type="entry name" value="SPMIP10"/>
</dbReference>
<protein>
    <submittedName>
        <fullName evidence="1">Uncharacterized protein</fullName>
    </submittedName>
</protein>
<name>A0ABD0LUC9_9CAEN</name>
<accession>A0ABD0LUC9</accession>
<dbReference type="EMBL" id="JACVVK020000024">
    <property type="protein sequence ID" value="KAK7502713.1"/>
    <property type="molecule type" value="Genomic_DNA"/>
</dbReference>
<dbReference type="Pfam" id="PF14983">
    <property type="entry name" value="SPMIP10-like"/>
    <property type="match status" value="1"/>
</dbReference>
<dbReference type="Proteomes" id="UP001519460">
    <property type="component" value="Unassembled WGS sequence"/>
</dbReference>